<comment type="caution">
    <text evidence="1">The sequence shown here is derived from an EMBL/GenBank/DDBJ whole genome shotgun (WGS) entry which is preliminary data.</text>
</comment>
<reference evidence="1 2" key="1">
    <citation type="journal article" date="2021" name="Elife">
        <title>Chloroplast acquisition without the gene transfer in kleptoplastic sea slugs, Plakobranchus ocellatus.</title>
        <authorList>
            <person name="Maeda T."/>
            <person name="Takahashi S."/>
            <person name="Yoshida T."/>
            <person name="Shimamura S."/>
            <person name="Takaki Y."/>
            <person name="Nagai Y."/>
            <person name="Toyoda A."/>
            <person name="Suzuki Y."/>
            <person name="Arimoto A."/>
            <person name="Ishii H."/>
            <person name="Satoh N."/>
            <person name="Nishiyama T."/>
            <person name="Hasebe M."/>
            <person name="Maruyama T."/>
            <person name="Minagawa J."/>
            <person name="Obokata J."/>
            <person name="Shigenobu S."/>
        </authorList>
    </citation>
    <scope>NUCLEOTIDE SEQUENCE [LARGE SCALE GENOMIC DNA]</scope>
</reference>
<gene>
    <name evidence="1" type="ORF">PoB_005049600</name>
</gene>
<evidence type="ECO:0000313" key="2">
    <source>
        <dbReference type="Proteomes" id="UP000735302"/>
    </source>
</evidence>
<dbReference type="Proteomes" id="UP000735302">
    <property type="component" value="Unassembled WGS sequence"/>
</dbReference>
<dbReference type="EMBL" id="BLXT01005577">
    <property type="protein sequence ID" value="GFO23991.1"/>
    <property type="molecule type" value="Genomic_DNA"/>
</dbReference>
<proteinExistence type="predicted"/>
<keyword evidence="2" id="KW-1185">Reference proteome</keyword>
<accession>A0AAV4BU30</accession>
<evidence type="ECO:0000313" key="1">
    <source>
        <dbReference type="EMBL" id="GFO23991.1"/>
    </source>
</evidence>
<sequence length="113" mass="12242">MECYDDKQWLQFISAAIFFSSHQVSDFTLGTAVAAVAAPASPSRVNTFFAFENTVELPSSGALSATASGNHGPPLKSVFNKPCKALLLPLPITQELKAMRSQAAMQPQRYYKS</sequence>
<organism evidence="1 2">
    <name type="scientific">Plakobranchus ocellatus</name>
    <dbReference type="NCBI Taxonomy" id="259542"/>
    <lineage>
        <taxon>Eukaryota</taxon>
        <taxon>Metazoa</taxon>
        <taxon>Spiralia</taxon>
        <taxon>Lophotrochozoa</taxon>
        <taxon>Mollusca</taxon>
        <taxon>Gastropoda</taxon>
        <taxon>Heterobranchia</taxon>
        <taxon>Euthyneura</taxon>
        <taxon>Panpulmonata</taxon>
        <taxon>Sacoglossa</taxon>
        <taxon>Placobranchoidea</taxon>
        <taxon>Plakobranchidae</taxon>
        <taxon>Plakobranchus</taxon>
    </lineage>
</organism>
<dbReference type="AlphaFoldDB" id="A0AAV4BU30"/>
<name>A0AAV4BU30_9GAST</name>
<protein>
    <submittedName>
        <fullName evidence="1">Uncharacterized protein</fullName>
    </submittedName>
</protein>